<evidence type="ECO:0000313" key="2">
    <source>
        <dbReference type="Proteomes" id="UP000007880"/>
    </source>
</evidence>
<protein>
    <submittedName>
        <fullName evidence="1">Uncharacterized protein</fullName>
    </submittedName>
</protein>
<dbReference type="HOGENOM" id="CLU_3077804_0_0_0"/>
<gene>
    <name evidence="1" type="ordered locus">CLDAP_28210</name>
</gene>
<dbReference type="STRING" id="926550.CLDAP_28210"/>
<keyword evidence="2" id="KW-1185">Reference proteome</keyword>
<dbReference type="Proteomes" id="UP000007880">
    <property type="component" value="Chromosome"/>
</dbReference>
<sequence>MRCRFHGCILPQFIGDMDEAIKKDEPTLPYVALVSLVSSLTCSRQNFPGKVK</sequence>
<proteinExistence type="predicted"/>
<accession>I0I6H3</accession>
<evidence type="ECO:0000313" key="1">
    <source>
        <dbReference type="EMBL" id="BAM00861.1"/>
    </source>
</evidence>
<name>I0I6H3_CALAS</name>
<reference evidence="1 2" key="1">
    <citation type="submission" date="2012-02" db="EMBL/GenBank/DDBJ databases">
        <title>Complete genome sequence of Caldilinea aerophila DSM 14535 (= NBRC 102666).</title>
        <authorList>
            <person name="Oguchi A."/>
            <person name="Hosoyama A."/>
            <person name="Sekine M."/>
            <person name="Fukai R."/>
            <person name="Kato Y."/>
            <person name="Nakamura S."/>
            <person name="Hanada S."/>
            <person name="Yamazaki S."/>
            <person name="Fujita N."/>
        </authorList>
    </citation>
    <scope>NUCLEOTIDE SEQUENCE [LARGE SCALE GENOMIC DNA]</scope>
    <source>
        <strain evidence="2">DSM 14535 / JCM 11387 / NBRC 104270 / STL-6-O1</strain>
    </source>
</reference>
<dbReference type="EMBL" id="AP012337">
    <property type="protein sequence ID" value="BAM00861.1"/>
    <property type="molecule type" value="Genomic_DNA"/>
</dbReference>
<organism evidence="1 2">
    <name type="scientific">Caldilinea aerophila (strain DSM 14535 / JCM 11387 / NBRC 104270 / STL-6-O1)</name>
    <dbReference type="NCBI Taxonomy" id="926550"/>
    <lineage>
        <taxon>Bacteria</taxon>
        <taxon>Bacillati</taxon>
        <taxon>Chloroflexota</taxon>
        <taxon>Caldilineae</taxon>
        <taxon>Caldilineales</taxon>
        <taxon>Caldilineaceae</taxon>
        <taxon>Caldilinea</taxon>
    </lineage>
</organism>
<dbReference type="AlphaFoldDB" id="I0I6H3"/>
<dbReference type="KEGG" id="cap:CLDAP_28210"/>